<feature type="transmembrane region" description="Helical" evidence="10">
    <location>
        <begin position="297"/>
        <end position="317"/>
    </location>
</feature>
<keyword evidence="4 10" id="KW-0812">Transmembrane</keyword>
<organism evidence="11">
    <name type="scientific">Culicoides sonorensis</name>
    <name type="common">Biting midge</name>
    <dbReference type="NCBI Taxonomy" id="179676"/>
    <lineage>
        <taxon>Eukaryota</taxon>
        <taxon>Metazoa</taxon>
        <taxon>Ecdysozoa</taxon>
        <taxon>Arthropoda</taxon>
        <taxon>Hexapoda</taxon>
        <taxon>Insecta</taxon>
        <taxon>Pterygota</taxon>
        <taxon>Neoptera</taxon>
        <taxon>Endopterygota</taxon>
        <taxon>Diptera</taxon>
        <taxon>Nematocera</taxon>
        <taxon>Chironomoidea</taxon>
        <taxon>Ceratopogonidae</taxon>
        <taxon>Ceratopogoninae</taxon>
        <taxon>Culicoides</taxon>
        <taxon>Monoculicoides</taxon>
    </lineage>
</organism>
<dbReference type="GO" id="GO:0005549">
    <property type="term" value="F:odorant binding"/>
    <property type="evidence" value="ECO:0007669"/>
    <property type="project" value="InterPro"/>
</dbReference>
<dbReference type="PANTHER" id="PTHR21137">
    <property type="entry name" value="ODORANT RECEPTOR"/>
    <property type="match status" value="1"/>
</dbReference>
<evidence type="ECO:0000256" key="9">
    <source>
        <dbReference type="ARBA" id="ARBA00023224"/>
    </source>
</evidence>
<comment type="subcellular location">
    <subcellularLocation>
        <location evidence="1 10">Cell membrane</location>
        <topology evidence="1 10">Multi-pass membrane protein</topology>
    </subcellularLocation>
</comment>
<feature type="transmembrane region" description="Helical" evidence="10">
    <location>
        <begin position="202"/>
        <end position="220"/>
    </location>
</feature>
<evidence type="ECO:0000313" key="12">
    <source>
        <dbReference type="EMBL" id="SSX27254.1"/>
    </source>
</evidence>
<keyword evidence="5 10" id="KW-0552">Olfaction</keyword>
<gene>
    <name evidence="11" type="primary">CSON014328</name>
</gene>
<comment type="similarity">
    <text evidence="10">Belongs to the insect chemoreceptor superfamily. Heteromeric odorant receptor channel (TC 1.A.69) family.</text>
</comment>
<dbReference type="InterPro" id="IPR004117">
    <property type="entry name" value="7tm6_olfct_rcpt"/>
</dbReference>
<dbReference type="Pfam" id="PF02949">
    <property type="entry name" value="7tm_6"/>
    <property type="match status" value="1"/>
</dbReference>
<accession>A0A336L157</accession>
<evidence type="ECO:0000256" key="8">
    <source>
        <dbReference type="ARBA" id="ARBA00023170"/>
    </source>
</evidence>
<dbReference type="GO" id="GO:0004984">
    <property type="term" value="F:olfactory receptor activity"/>
    <property type="evidence" value="ECO:0007669"/>
    <property type="project" value="InterPro"/>
</dbReference>
<comment type="caution">
    <text evidence="10">Lacks conserved residue(s) required for the propagation of feature annotation.</text>
</comment>
<proteinExistence type="inferred from homology"/>
<protein>
    <recommendedName>
        <fullName evidence="10">Odorant receptor</fullName>
    </recommendedName>
</protein>
<dbReference type="EMBL" id="UFQT01000791">
    <property type="protein sequence ID" value="SSX27254.1"/>
    <property type="molecule type" value="Genomic_DNA"/>
</dbReference>
<dbReference type="EMBL" id="UFQS01000791">
    <property type="protein sequence ID" value="SSX06910.1"/>
    <property type="molecule type" value="Genomic_DNA"/>
</dbReference>
<name>A0A336L157_CULSO</name>
<feature type="transmembrane region" description="Helical" evidence="10">
    <location>
        <begin position="271"/>
        <end position="291"/>
    </location>
</feature>
<dbReference type="PANTHER" id="PTHR21137:SF35">
    <property type="entry name" value="ODORANT RECEPTOR 19A-RELATED"/>
    <property type="match status" value="1"/>
</dbReference>
<dbReference type="VEuPathDB" id="VectorBase:CSON014328"/>
<reference evidence="12" key="2">
    <citation type="submission" date="2018-07" db="EMBL/GenBank/DDBJ databases">
        <authorList>
            <person name="Quirk P.G."/>
            <person name="Krulwich T.A."/>
        </authorList>
    </citation>
    <scope>NUCLEOTIDE SEQUENCE</scope>
</reference>
<keyword evidence="7 10" id="KW-0472">Membrane</keyword>
<keyword evidence="6 10" id="KW-1133">Transmembrane helix</keyword>
<feature type="transmembrane region" description="Helical" evidence="10">
    <location>
        <begin position="63"/>
        <end position="85"/>
    </location>
</feature>
<keyword evidence="2" id="KW-1003">Cell membrane</keyword>
<evidence type="ECO:0000256" key="2">
    <source>
        <dbReference type="ARBA" id="ARBA00022475"/>
    </source>
</evidence>
<evidence type="ECO:0000256" key="4">
    <source>
        <dbReference type="ARBA" id="ARBA00022692"/>
    </source>
</evidence>
<evidence type="ECO:0000256" key="3">
    <source>
        <dbReference type="ARBA" id="ARBA00022606"/>
    </source>
</evidence>
<evidence type="ECO:0000256" key="7">
    <source>
        <dbReference type="ARBA" id="ARBA00023136"/>
    </source>
</evidence>
<dbReference type="AlphaFoldDB" id="A0A336L157"/>
<keyword evidence="3 10" id="KW-0716">Sensory transduction</keyword>
<evidence type="ECO:0000256" key="6">
    <source>
        <dbReference type="ARBA" id="ARBA00022989"/>
    </source>
</evidence>
<reference evidence="11" key="1">
    <citation type="submission" date="2018-04" db="EMBL/GenBank/DDBJ databases">
        <authorList>
            <person name="Go L.Y."/>
            <person name="Mitchell J.A."/>
        </authorList>
    </citation>
    <scope>NUCLEOTIDE SEQUENCE</scope>
    <source>
        <tissue evidence="11">Whole organism</tissue>
    </source>
</reference>
<dbReference type="GO" id="GO:0007165">
    <property type="term" value="P:signal transduction"/>
    <property type="evidence" value="ECO:0007669"/>
    <property type="project" value="UniProtKB-KW"/>
</dbReference>
<dbReference type="OMA" id="STILCAC"/>
<evidence type="ECO:0000256" key="5">
    <source>
        <dbReference type="ARBA" id="ARBA00022725"/>
    </source>
</evidence>
<sequence length="395" mass="46621">MRNFSQLWDIITKADRVCGVYKYTSEEELNRFQKFFRFTCRSMFILGTFLMASTVYVTKGELMSLFLVASIQVLVIGGTTVFYTADFHHNIYKDMLKWCEKMYNVHEFFHEKVQFEARIKMRKALKSIINFVKLVIALWASMFVFSTIFYFIVRYFSPVDANHKYDLLVPYYLPFSNQNTWYAYVVTLAVQSKIIYDLTATSGYMCIIITIIYLQIYYYLDFAEEVVKKMSDELTINENKSEILQEYSKIIVKIINDATFVFLRFSDKIKFIVLCFEMSSFAAEFVFGIIINIEKQHYGYAICCLGVNTVYFGFSLMNDMMHEKMDDISFAFYSSPWYAMTPKDRKTLNLLMMCNKMENMKLTAADIHELTLEKFTTVMKTAWSYCITLRNLINN</sequence>
<dbReference type="GO" id="GO:0005886">
    <property type="term" value="C:plasma membrane"/>
    <property type="evidence" value="ECO:0007669"/>
    <property type="project" value="UniProtKB-SubCell"/>
</dbReference>
<keyword evidence="9 10" id="KW-0807">Transducer</keyword>
<evidence type="ECO:0000256" key="1">
    <source>
        <dbReference type="ARBA" id="ARBA00004651"/>
    </source>
</evidence>
<evidence type="ECO:0000313" key="11">
    <source>
        <dbReference type="EMBL" id="SSX06910.1"/>
    </source>
</evidence>
<evidence type="ECO:0000256" key="10">
    <source>
        <dbReference type="RuleBase" id="RU351113"/>
    </source>
</evidence>
<feature type="transmembrane region" description="Helical" evidence="10">
    <location>
        <begin position="38"/>
        <end position="57"/>
    </location>
</feature>
<feature type="transmembrane region" description="Helical" evidence="10">
    <location>
        <begin position="128"/>
        <end position="153"/>
    </location>
</feature>
<keyword evidence="8 10" id="KW-0675">Receptor</keyword>